<comment type="similarity">
    <text evidence="1">Belongs to the protein kinase superfamily. ADCK protein kinase family.</text>
</comment>
<keyword evidence="4" id="KW-1185">Reference proteome</keyword>
<dbReference type="Proteomes" id="UP000320735">
    <property type="component" value="Unassembled WGS sequence"/>
</dbReference>
<dbReference type="EMBL" id="SJPP01000005">
    <property type="protein sequence ID" value="TWU04191.1"/>
    <property type="molecule type" value="Genomic_DNA"/>
</dbReference>
<name>A0A5C6AXJ2_9PLAN</name>
<dbReference type="GO" id="GO:0016740">
    <property type="term" value="F:transferase activity"/>
    <property type="evidence" value="ECO:0007669"/>
    <property type="project" value="UniProtKB-KW"/>
</dbReference>
<protein>
    <recommendedName>
        <fullName evidence="2">ABC1 atypical kinase-like domain-containing protein</fullName>
    </recommendedName>
</protein>
<evidence type="ECO:0000313" key="4">
    <source>
        <dbReference type="Proteomes" id="UP000320735"/>
    </source>
</evidence>
<dbReference type="PANTHER" id="PTHR10566:SF113">
    <property type="entry name" value="PROTEIN ACTIVITY OF BC1 COMPLEX KINASE 7, CHLOROPLASTIC"/>
    <property type="match status" value="1"/>
</dbReference>
<gene>
    <name evidence="3" type="primary">ubiB_2</name>
    <name evidence="3" type="ORF">CA54_60730</name>
</gene>
<proteinExistence type="inferred from homology"/>
<dbReference type="InterPro" id="IPR004147">
    <property type="entry name" value="ABC1_dom"/>
</dbReference>
<comment type="caution">
    <text evidence="3">The sequence shown here is derived from an EMBL/GenBank/DDBJ whole genome shotgun (WGS) entry which is preliminary data.</text>
</comment>
<dbReference type="SUPFAM" id="SSF56112">
    <property type="entry name" value="Protein kinase-like (PK-like)"/>
    <property type="match status" value="1"/>
</dbReference>
<evidence type="ECO:0000256" key="1">
    <source>
        <dbReference type="ARBA" id="ARBA00009670"/>
    </source>
</evidence>
<keyword evidence="3" id="KW-0808">Transferase</keyword>
<dbReference type="CDD" id="cd05121">
    <property type="entry name" value="ABC1_ADCK3-like"/>
    <property type="match status" value="1"/>
</dbReference>
<dbReference type="Pfam" id="PF03109">
    <property type="entry name" value="ABC1"/>
    <property type="match status" value="1"/>
</dbReference>
<dbReference type="RefSeq" id="WP_146374452.1">
    <property type="nucleotide sequence ID" value="NZ_SJPP01000005.1"/>
</dbReference>
<feature type="domain" description="ABC1 atypical kinase-like" evidence="2">
    <location>
        <begin position="96"/>
        <end position="337"/>
    </location>
</feature>
<sequence>MALTSLPKLARNTARFKDVVAILAKYGLAPWMQSVRIEWIQGLFRDSAGQHLGELSEEVRIRQALTELGTTFIKLGQILSTRPDLAGPELSAELQKLQSSTPADAPETVRALMAGELGDTPENLYREFDDCAFASASIGQVHAAVLKDGREVVVKIQHSGIEDRIRNDLEILQQLAQLAEQYSAELRQYRPVDTTEEFSRTLLAELDFTREQSSLQTFTRNFGQQSDIRIPAPYPELSSRRVLTMDRLDGISVSKPAELQQTGYDLNDVASRGANMFLDMIFRDGFYHADPHPGNLLVLEGGAIGLLDCGMVGRIDETLREQIEDLLIAAVRSDATALCDGIVRLGSVPPDFDDNRMRADVEEFLIEFSGQSLSDFDLSGALNGMTEIIRKYRIVLPARVSLLIKVLVMLEGTSQNLSPQFSLAELLEPWQAKAMQRRLSPQRLFGRLQHAWTDWSRLGEALPRDLSDILTQIKRGRFDVHLEHRRLEQTVNRLVLGILSAALFMGSAQLWSRGVPPLVSGVSVPGAAGCGAAVLLGFRLLKAIRSTGNLETRRP</sequence>
<dbReference type="InterPro" id="IPR050154">
    <property type="entry name" value="UbiB_kinase"/>
</dbReference>
<accession>A0A5C6AXJ2</accession>
<dbReference type="OrthoDB" id="9795390at2"/>
<reference evidence="3 4" key="1">
    <citation type="submission" date="2019-02" db="EMBL/GenBank/DDBJ databases">
        <title>Deep-cultivation of Planctomycetes and their phenomic and genomic characterization uncovers novel biology.</title>
        <authorList>
            <person name="Wiegand S."/>
            <person name="Jogler M."/>
            <person name="Boedeker C."/>
            <person name="Pinto D."/>
            <person name="Vollmers J."/>
            <person name="Rivas-Marin E."/>
            <person name="Kohn T."/>
            <person name="Peeters S.H."/>
            <person name="Heuer A."/>
            <person name="Rast P."/>
            <person name="Oberbeckmann S."/>
            <person name="Bunk B."/>
            <person name="Jeske O."/>
            <person name="Meyerdierks A."/>
            <person name="Storesund J.E."/>
            <person name="Kallscheuer N."/>
            <person name="Luecker S."/>
            <person name="Lage O.M."/>
            <person name="Pohl T."/>
            <person name="Merkel B.J."/>
            <person name="Hornburger P."/>
            <person name="Mueller R.-W."/>
            <person name="Bruemmer F."/>
            <person name="Labrenz M."/>
            <person name="Spormann A.M."/>
            <person name="Op Den Camp H."/>
            <person name="Overmann J."/>
            <person name="Amann R."/>
            <person name="Jetten M.S.M."/>
            <person name="Mascher T."/>
            <person name="Medema M.H."/>
            <person name="Devos D.P."/>
            <person name="Kaster A.-K."/>
            <person name="Ovreas L."/>
            <person name="Rohde M."/>
            <person name="Galperin M.Y."/>
            <person name="Jogler C."/>
        </authorList>
    </citation>
    <scope>NUCLEOTIDE SEQUENCE [LARGE SCALE GENOMIC DNA]</scope>
    <source>
        <strain evidence="3 4">CA54</strain>
    </source>
</reference>
<dbReference type="AlphaFoldDB" id="A0A5C6AXJ2"/>
<dbReference type="InterPro" id="IPR011009">
    <property type="entry name" value="Kinase-like_dom_sf"/>
</dbReference>
<evidence type="ECO:0000313" key="3">
    <source>
        <dbReference type="EMBL" id="TWU04191.1"/>
    </source>
</evidence>
<evidence type="ECO:0000259" key="2">
    <source>
        <dbReference type="Pfam" id="PF03109"/>
    </source>
</evidence>
<organism evidence="3 4">
    <name type="scientific">Symmachiella macrocystis</name>
    <dbReference type="NCBI Taxonomy" id="2527985"/>
    <lineage>
        <taxon>Bacteria</taxon>
        <taxon>Pseudomonadati</taxon>
        <taxon>Planctomycetota</taxon>
        <taxon>Planctomycetia</taxon>
        <taxon>Planctomycetales</taxon>
        <taxon>Planctomycetaceae</taxon>
        <taxon>Symmachiella</taxon>
    </lineage>
</organism>
<dbReference type="PANTHER" id="PTHR10566">
    <property type="entry name" value="CHAPERONE-ACTIVITY OF BC1 COMPLEX CABC1 -RELATED"/>
    <property type="match status" value="1"/>
</dbReference>